<keyword evidence="8" id="KW-1133">Transmembrane helix</keyword>
<keyword evidence="10" id="KW-0408">Iron</keyword>
<proteinExistence type="inferred from homology"/>
<reference evidence="15" key="1">
    <citation type="submission" date="2022-07" db="EMBL/GenBank/DDBJ databases">
        <title>Genome Sequence of Physisporinus lineatus.</title>
        <authorList>
            <person name="Buettner E."/>
        </authorList>
    </citation>
    <scope>NUCLEOTIDE SEQUENCE</scope>
    <source>
        <strain evidence="15">VT162</strain>
    </source>
</reference>
<dbReference type="InterPro" id="IPR002401">
    <property type="entry name" value="Cyt_P450_E_grp-I"/>
</dbReference>
<evidence type="ECO:0000256" key="1">
    <source>
        <dbReference type="ARBA" id="ARBA00001971"/>
    </source>
</evidence>
<dbReference type="InterPro" id="IPR036396">
    <property type="entry name" value="Cyt_P450_sf"/>
</dbReference>
<feature type="chain" id="PRO_5041945968" description="Cytochrome P450" evidence="14">
    <location>
        <begin position="23"/>
        <end position="463"/>
    </location>
</feature>
<dbReference type="GO" id="GO:0005506">
    <property type="term" value="F:iron ion binding"/>
    <property type="evidence" value="ECO:0007669"/>
    <property type="project" value="InterPro"/>
</dbReference>
<keyword evidence="16" id="KW-1185">Reference proteome</keyword>
<organism evidence="15 16">
    <name type="scientific">Meripilus lineatus</name>
    <dbReference type="NCBI Taxonomy" id="2056292"/>
    <lineage>
        <taxon>Eukaryota</taxon>
        <taxon>Fungi</taxon>
        <taxon>Dikarya</taxon>
        <taxon>Basidiomycota</taxon>
        <taxon>Agaricomycotina</taxon>
        <taxon>Agaricomycetes</taxon>
        <taxon>Polyporales</taxon>
        <taxon>Meripilaceae</taxon>
        <taxon>Meripilus</taxon>
    </lineage>
</organism>
<evidence type="ECO:0000256" key="14">
    <source>
        <dbReference type="SAM" id="SignalP"/>
    </source>
</evidence>
<keyword evidence="11" id="KW-0503">Monooxygenase</keyword>
<dbReference type="InterPro" id="IPR001128">
    <property type="entry name" value="Cyt_P450"/>
</dbReference>
<name>A0AAD5YG18_9APHY</name>
<evidence type="ECO:0000256" key="3">
    <source>
        <dbReference type="ARBA" id="ARBA00005179"/>
    </source>
</evidence>
<dbReference type="GO" id="GO:0020037">
    <property type="term" value="F:heme binding"/>
    <property type="evidence" value="ECO:0007669"/>
    <property type="project" value="InterPro"/>
</dbReference>
<evidence type="ECO:0000256" key="5">
    <source>
        <dbReference type="ARBA" id="ARBA00022617"/>
    </source>
</evidence>
<dbReference type="InterPro" id="IPR050364">
    <property type="entry name" value="Cytochrome_P450_fung"/>
</dbReference>
<comment type="similarity">
    <text evidence="4">Belongs to the cytochrome P450 family.</text>
</comment>
<sequence>MPFPQCLPLIAILLLAYVFSRSLRKVPLPPGPPSDPLIGHLRLMTKPHNDATFTEWHKRYGDLIHLNVFGKNLLFINSAKVAIDLLDKRSIIYSDRPWFPVQEMIGWQDILGFLPYGEEFSRKLFQDTLSRSGVRIFEDLQLYQAQIFAKNLLRSPDRFLSHVKRFSSGIILEIAYGHRVESEDDSYLKLTENLNAVVAGLGTTGVSIVDILPILRHLPPWFPGARLHRHCHWAKSAIRDMEDIPFQAVRRKMAEGTAGVSFLSMALEKLQREDNQTEAELRRAKVASFQLYAVVRRRYAVVSINAALTHAQSTISQTISATENALFCLLLHPHVQKRAQAEIDKIIGQGRLPDFGEREALPYVNCVIHEAWNPTTPLGGLAHRAMEDDIYDGKFIPKGTTIITNTRRMAKDDTLYKSPDMFYPERFLPQPEGYGEPVFQGTFGFGQSVQEDISQKLACGSLL</sequence>
<dbReference type="Gene3D" id="1.10.630.10">
    <property type="entry name" value="Cytochrome P450"/>
    <property type="match status" value="1"/>
</dbReference>
<comment type="subcellular location">
    <subcellularLocation>
        <location evidence="2">Membrane</location>
    </subcellularLocation>
</comment>
<gene>
    <name evidence="15" type="ORF">NLI96_g4059</name>
</gene>
<feature type="signal peptide" evidence="14">
    <location>
        <begin position="1"/>
        <end position="22"/>
    </location>
</feature>
<comment type="cofactor">
    <cofactor evidence="1">
        <name>heme</name>
        <dbReference type="ChEBI" id="CHEBI:30413"/>
    </cofactor>
</comment>
<evidence type="ECO:0000256" key="7">
    <source>
        <dbReference type="ARBA" id="ARBA00022723"/>
    </source>
</evidence>
<dbReference type="AlphaFoldDB" id="A0AAD5YG18"/>
<evidence type="ECO:0000313" key="15">
    <source>
        <dbReference type="EMBL" id="KAJ3486701.1"/>
    </source>
</evidence>
<comment type="pathway">
    <text evidence="3">Secondary metabolite biosynthesis.</text>
</comment>
<keyword evidence="6" id="KW-0812">Transmembrane</keyword>
<dbReference type="GO" id="GO:0016705">
    <property type="term" value="F:oxidoreductase activity, acting on paired donors, with incorporation or reduction of molecular oxygen"/>
    <property type="evidence" value="ECO:0007669"/>
    <property type="project" value="InterPro"/>
</dbReference>
<keyword evidence="13" id="KW-0175">Coiled coil</keyword>
<keyword evidence="14" id="KW-0732">Signal</keyword>
<feature type="coiled-coil region" evidence="13">
    <location>
        <begin position="260"/>
        <end position="287"/>
    </location>
</feature>
<evidence type="ECO:0000256" key="6">
    <source>
        <dbReference type="ARBA" id="ARBA00022692"/>
    </source>
</evidence>
<evidence type="ECO:0000256" key="2">
    <source>
        <dbReference type="ARBA" id="ARBA00004370"/>
    </source>
</evidence>
<dbReference type="PRINTS" id="PR00463">
    <property type="entry name" value="EP450I"/>
</dbReference>
<keyword evidence="9" id="KW-0560">Oxidoreductase</keyword>
<keyword evidence="12" id="KW-0472">Membrane</keyword>
<evidence type="ECO:0000256" key="13">
    <source>
        <dbReference type="SAM" id="Coils"/>
    </source>
</evidence>
<evidence type="ECO:0000256" key="8">
    <source>
        <dbReference type="ARBA" id="ARBA00022989"/>
    </source>
</evidence>
<evidence type="ECO:0000256" key="10">
    <source>
        <dbReference type="ARBA" id="ARBA00023004"/>
    </source>
</evidence>
<dbReference type="Proteomes" id="UP001212997">
    <property type="component" value="Unassembled WGS sequence"/>
</dbReference>
<keyword evidence="5" id="KW-0349">Heme</keyword>
<protein>
    <recommendedName>
        <fullName evidence="17">Cytochrome P450</fullName>
    </recommendedName>
</protein>
<evidence type="ECO:0000256" key="9">
    <source>
        <dbReference type="ARBA" id="ARBA00023002"/>
    </source>
</evidence>
<evidence type="ECO:0000313" key="16">
    <source>
        <dbReference type="Proteomes" id="UP001212997"/>
    </source>
</evidence>
<dbReference type="GO" id="GO:0016020">
    <property type="term" value="C:membrane"/>
    <property type="evidence" value="ECO:0007669"/>
    <property type="project" value="UniProtKB-SubCell"/>
</dbReference>
<accession>A0AAD5YG18</accession>
<evidence type="ECO:0000256" key="4">
    <source>
        <dbReference type="ARBA" id="ARBA00010617"/>
    </source>
</evidence>
<dbReference type="PANTHER" id="PTHR46300">
    <property type="entry name" value="P450, PUTATIVE (EUROFUNG)-RELATED-RELATED"/>
    <property type="match status" value="1"/>
</dbReference>
<evidence type="ECO:0000256" key="12">
    <source>
        <dbReference type="ARBA" id="ARBA00023136"/>
    </source>
</evidence>
<dbReference type="GO" id="GO:0004497">
    <property type="term" value="F:monooxygenase activity"/>
    <property type="evidence" value="ECO:0007669"/>
    <property type="project" value="UniProtKB-KW"/>
</dbReference>
<keyword evidence="7" id="KW-0479">Metal-binding</keyword>
<dbReference type="SUPFAM" id="SSF48264">
    <property type="entry name" value="Cytochrome P450"/>
    <property type="match status" value="1"/>
</dbReference>
<dbReference type="PANTHER" id="PTHR46300:SF5">
    <property type="entry name" value="CYTOCHROME P450"/>
    <property type="match status" value="1"/>
</dbReference>
<evidence type="ECO:0000256" key="11">
    <source>
        <dbReference type="ARBA" id="ARBA00023033"/>
    </source>
</evidence>
<evidence type="ECO:0008006" key="17">
    <source>
        <dbReference type="Google" id="ProtNLM"/>
    </source>
</evidence>
<dbReference type="Pfam" id="PF00067">
    <property type="entry name" value="p450"/>
    <property type="match status" value="2"/>
</dbReference>
<dbReference type="EMBL" id="JANAWD010000113">
    <property type="protein sequence ID" value="KAJ3486701.1"/>
    <property type="molecule type" value="Genomic_DNA"/>
</dbReference>
<comment type="caution">
    <text evidence="15">The sequence shown here is derived from an EMBL/GenBank/DDBJ whole genome shotgun (WGS) entry which is preliminary data.</text>
</comment>